<comment type="caution">
    <text evidence="3">The sequence shown here is derived from an EMBL/GenBank/DDBJ whole genome shotgun (WGS) entry which is preliminary data.</text>
</comment>
<keyword evidence="2" id="KW-0472">Membrane</keyword>
<proteinExistence type="predicted"/>
<protein>
    <submittedName>
        <fullName evidence="3">Uncharacterized protein</fullName>
    </submittedName>
</protein>
<evidence type="ECO:0000313" key="3">
    <source>
        <dbReference type="EMBL" id="KAJ8706035.1"/>
    </source>
</evidence>
<evidence type="ECO:0000256" key="1">
    <source>
        <dbReference type="SAM" id="MobiDB-lite"/>
    </source>
</evidence>
<keyword evidence="2" id="KW-1133">Transmembrane helix</keyword>
<dbReference type="EMBL" id="JARGEI010000029">
    <property type="protein sequence ID" value="KAJ8706035.1"/>
    <property type="molecule type" value="Genomic_DNA"/>
</dbReference>
<dbReference type="Proteomes" id="UP001231518">
    <property type="component" value="Chromosome 26"/>
</dbReference>
<keyword evidence="4" id="KW-1185">Reference proteome</keyword>
<feature type="compositionally biased region" description="Polar residues" evidence="1">
    <location>
        <begin position="110"/>
        <end position="124"/>
    </location>
</feature>
<reference evidence="3" key="1">
    <citation type="submission" date="2023-03" db="EMBL/GenBank/DDBJ databases">
        <title>Chromosome-level genomes of two armyworms, Mythimna separata and Mythimna loreyi, provide insights into the biosynthesis and reception of sex pheromones.</title>
        <authorList>
            <person name="Zhao H."/>
        </authorList>
    </citation>
    <scope>NUCLEOTIDE SEQUENCE</scope>
    <source>
        <strain evidence="3">BeijingLab</strain>
        <tissue evidence="3">Pupa</tissue>
    </source>
</reference>
<evidence type="ECO:0000313" key="4">
    <source>
        <dbReference type="Proteomes" id="UP001231518"/>
    </source>
</evidence>
<feature type="transmembrane region" description="Helical" evidence="2">
    <location>
        <begin position="406"/>
        <end position="428"/>
    </location>
</feature>
<keyword evidence="2" id="KW-0812">Transmembrane</keyword>
<feature type="region of interest" description="Disordered" evidence="1">
    <location>
        <begin position="104"/>
        <end position="124"/>
    </location>
</feature>
<organism evidence="3 4">
    <name type="scientific">Mythimna separata</name>
    <name type="common">Oriental armyworm</name>
    <name type="synonym">Pseudaletia separata</name>
    <dbReference type="NCBI Taxonomy" id="271217"/>
    <lineage>
        <taxon>Eukaryota</taxon>
        <taxon>Metazoa</taxon>
        <taxon>Ecdysozoa</taxon>
        <taxon>Arthropoda</taxon>
        <taxon>Hexapoda</taxon>
        <taxon>Insecta</taxon>
        <taxon>Pterygota</taxon>
        <taxon>Neoptera</taxon>
        <taxon>Endopterygota</taxon>
        <taxon>Lepidoptera</taxon>
        <taxon>Glossata</taxon>
        <taxon>Ditrysia</taxon>
        <taxon>Noctuoidea</taxon>
        <taxon>Noctuidae</taxon>
        <taxon>Noctuinae</taxon>
        <taxon>Hadenini</taxon>
        <taxon>Mythimna</taxon>
    </lineage>
</organism>
<gene>
    <name evidence="3" type="ORF">PYW07_010812</name>
</gene>
<sequence>MQSTEVDAYVHMDEEPIKYKTETENCSSEFSPEIIPLLDSSVCQGKFIFNVNSKEKEEEMSQRNSLIERSTLTSELEIVQEISELRAVIRDLAAAAERFVSEQLKRDSNKSNAETTISRNPSNYTSSSKVEAVINLRNPSKAIQYSKEVIEKQKLLSGLKISKEPKKREMFDFYNRLAKKSTSYRIIDSEAILRVTDMTSKANELNELPNNRHRPDFRSSKATRATAEAVCRSLPKSKSLFEITTEQAKKRTKTALFHDQKNPQCRVCSIHRNLTPTTCSEQSCRKLRKLFGRSKKKAEVDYKGFKLPPCICGSDTNYTSLQFVSMPMLHKNPAPMDSPRDIYSSTACRPDEAEEKVCMRDLGEDEEAALVCTSSTKTCVSADQDPVEMRLQKCYKERRGMGFGEGFVYCVLLWIPILLLGSLFYAYVLRDTLKHTNDNVVHPDLKIVTRPNERIKPLEIMRNQSSILALKLSDLGF</sequence>
<evidence type="ECO:0000256" key="2">
    <source>
        <dbReference type="SAM" id="Phobius"/>
    </source>
</evidence>
<name>A0AAD8DKG1_MYTSE</name>
<dbReference type="AlphaFoldDB" id="A0AAD8DKG1"/>
<accession>A0AAD8DKG1</accession>